<gene>
    <name evidence="1" type="ORF">LCGC14_2368100</name>
</gene>
<comment type="caution">
    <text evidence="1">The sequence shown here is derived from an EMBL/GenBank/DDBJ whole genome shotgun (WGS) entry which is preliminary data.</text>
</comment>
<accession>A0A0F9C4H2</accession>
<dbReference type="AlphaFoldDB" id="A0A0F9C4H2"/>
<dbReference type="EMBL" id="LAZR01034849">
    <property type="protein sequence ID" value="KKL39752.1"/>
    <property type="molecule type" value="Genomic_DNA"/>
</dbReference>
<feature type="non-terminal residue" evidence="1">
    <location>
        <position position="1"/>
    </location>
</feature>
<organism evidence="1">
    <name type="scientific">marine sediment metagenome</name>
    <dbReference type="NCBI Taxonomy" id="412755"/>
    <lineage>
        <taxon>unclassified sequences</taxon>
        <taxon>metagenomes</taxon>
        <taxon>ecological metagenomes</taxon>
    </lineage>
</organism>
<reference evidence="1" key="1">
    <citation type="journal article" date="2015" name="Nature">
        <title>Complex archaea that bridge the gap between prokaryotes and eukaryotes.</title>
        <authorList>
            <person name="Spang A."/>
            <person name="Saw J.H."/>
            <person name="Jorgensen S.L."/>
            <person name="Zaremba-Niedzwiedzka K."/>
            <person name="Martijn J."/>
            <person name="Lind A.E."/>
            <person name="van Eijk R."/>
            <person name="Schleper C."/>
            <person name="Guy L."/>
            <person name="Ettema T.J."/>
        </authorList>
    </citation>
    <scope>NUCLEOTIDE SEQUENCE</scope>
</reference>
<evidence type="ECO:0000313" key="1">
    <source>
        <dbReference type="EMBL" id="KKL39752.1"/>
    </source>
</evidence>
<sequence>LGMNPIAREVPTYPFQVIGQVPGVVAA</sequence>
<proteinExistence type="predicted"/>
<protein>
    <submittedName>
        <fullName evidence="1">Uncharacterized protein</fullName>
    </submittedName>
</protein>
<name>A0A0F9C4H2_9ZZZZ</name>